<dbReference type="Pfam" id="PF00622">
    <property type="entry name" value="SPRY"/>
    <property type="match status" value="2"/>
</dbReference>
<evidence type="ECO:0000313" key="3">
    <source>
        <dbReference type="EMBL" id="PPQ98683.1"/>
    </source>
</evidence>
<evidence type="ECO:0000256" key="1">
    <source>
        <dbReference type="SAM" id="MobiDB-lite"/>
    </source>
</evidence>
<gene>
    <name evidence="3" type="ORF">CVT24_003310</name>
</gene>
<protein>
    <recommendedName>
        <fullName evidence="2">B30.2/SPRY domain-containing protein</fullName>
    </recommendedName>
</protein>
<dbReference type="STRING" id="181874.A0A409Y6U0"/>
<feature type="compositionally biased region" description="Basic and acidic residues" evidence="1">
    <location>
        <begin position="1"/>
        <end position="12"/>
    </location>
</feature>
<dbReference type="InterPro" id="IPR050618">
    <property type="entry name" value="Ubq-SigPath_Reg"/>
</dbReference>
<keyword evidence="4" id="KW-1185">Reference proteome</keyword>
<feature type="compositionally biased region" description="Pro residues" evidence="1">
    <location>
        <begin position="29"/>
        <end position="40"/>
    </location>
</feature>
<feature type="region of interest" description="Disordered" evidence="1">
    <location>
        <begin position="345"/>
        <end position="382"/>
    </location>
</feature>
<dbReference type="Proteomes" id="UP000284842">
    <property type="component" value="Unassembled WGS sequence"/>
</dbReference>
<dbReference type="SMART" id="SM00449">
    <property type="entry name" value="SPRY"/>
    <property type="match status" value="2"/>
</dbReference>
<dbReference type="SUPFAM" id="SSF49899">
    <property type="entry name" value="Concanavalin A-like lectins/glucanases"/>
    <property type="match status" value="2"/>
</dbReference>
<feature type="compositionally biased region" description="Low complexity" evidence="1">
    <location>
        <begin position="348"/>
        <end position="366"/>
    </location>
</feature>
<name>A0A409Y6U0_9AGAR</name>
<dbReference type="InterPro" id="IPR001870">
    <property type="entry name" value="B30.2/SPRY"/>
</dbReference>
<feature type="domain" description="B30.2/SPRY" evidence="2">
    <location>
        <begin position="76"/>
        <end position="272"/>
    </location>
</feature>
<dbReference type="AlphaFoldDB" id="A0A409Y6U0"/>
<comment type="caution">
    <text evidence="3">The sequence shown here is derived from an EMBL/GenBank/DDBJ whole genome shotgun (WGS) entry which is preliminary data.</text>
</comment>
<dbReference type="Gene3D" id="2.60.120.920">
    <property type="match status" value="2"/>
</dbReference>
<dbReference type="InParanoid" id="A0A409Y6U0"/>
<dbReference type="OrthoDB" id="258495at2759"/>
<dbReference type="EMBL" id="NHTK01001379">
    <property type="protein sequence ID" value="PPQ98683.1"/>
    <property type="molecule type" value="Genomic_DNA"/>
</dbReference>
<proteinExistence type="predicted"/>
<evidence type="ECO:0000259" key="2">
    <source>
        <dbReference type="PROSITE" id="PS50188"/>
    </source>
</evidence>
<sequence>MGFLRSLKDKLTQRSPSPQPGPSGSSSYYPPPTEQPPEWAPAPEKSYAYGKYNEAPEDEYEAGEQFCTDNPLWPPQLLPSHVVDEIAKRGCAVWGLQIPPRPRFRGEIKQGPAVISVTTSSECNDSCILSTLPIIGGLYDTQGKNGVYYEVCIRKMNGFIAVGTACQPYPLWRLPGWNRQSAGLHLDDFRKFFEDPDGGRDYTDAISQINWGDTIGCGYEFSTGSIFFTYNGVRLPNAFTGLYLPRHAQDVFAAIGVEGECEFEVNFGGDVFRWKEANEWAWRVEGHVGRMVGGSGTLDDELPAYNAGLCMPDDNLNNAVEYPISLFHLLHPSSHTMGFLRSLKDKLSQQSPSPQPGPSGSSSSSYYPPPTEQPPEWAPAPEKSYAYGKYNEAPEDEYEAGEQFCTDNPLWPPQLLPSHVVDEIAKRGCAVWGLQIPPRPRFRGDIKQGPAVISVTTSSECNDSCILSSLPIIGGLYDTRGKTGVYYEVCIRTMNRSIAVGTACQPYPLWRLPGWNRQSAGFHLDDFRKFFEDPDGGRDYTDAISQISCGDTVGCGYEFNTGSIFFTYNGLRLPNAFNGVYLPQYAQDVFAAIGVEGECEFEVNFGGDVFRWKEANESAWRVEGHVGRMVGGSGTLDDELPAYNAGM</sequence>
<dbReference type="InterPro" id="IPR003877">
    <property type="entry name" value="SPRY_dom"/>
</dbReference>
<dbReference type="InterPro" id="IPR043136">
    <property type="entry name" value="B30.2/SPRY_sf"/>
</dbReference>
<accession>A0A409Y6U0</accession>
<dbReference type="PROSITE" id="PS50188">
    <property type="entry name" value="B302_SPRY"/>
    <property type="match status" value="2"/>
</dbReference>
<dbReference type="InterPro" id="IPR013320">
    <property type="entry name" value="ConA-like_dom_sf"/>
</dbReference>
<evidence type="ECO:0000313" key="4">
    <source>
        <dbReference type="Proteomes" id="UP000284842"/>
    </source>
</evidence>
<organism evidence="3 4">
    <name type="scientific">Panaeolus cyanescens</name>
    <dbReference type="NCBI Taxonomy" id="181874"/>
    <lineage>
        <taxon>Eukaryota</taxon>
        <taxon>Fungi</taxon>
        <taxon>Dikarya</taxon>
        <taxon>Basidiomycota</taxon>
        <taxon>Agaricomycotina</taxon>
        <taxon>Agaricomycetes</taxon>
        <taxon>Agaricomycetidae</taxon>
        <taxon>Agaricales</taxon>
        <taxon>Agaricineae</taxon>
        <taxon>Galeropsidaceae</taxon>
        <taxon>Panaeolus</taxon>
    </lineage>
</organism>
<feature type="region of interest" description="Disordered" evidence="1">
    <location>
        <begin position="1"/>
        <end position="45"/>
    </location>
</feature>
<feature type="compositionally biased region" description="Pro residues" evidence="1">
    <location>
        <begin position="367"/>
        <end position="378"/>
    </location>
</feature>
<reference evidence="3 4" key="1">
    <citation type="journal article" date="2018" name="Evol. Lett.">
        <title>Horizontal gene cluster transfer increased hallucinogenic mushroom diversity.</title>
        <authorList>
            <person name="Reynolds H.T."/>
            <person name="Vijayakumar V."/>
            <person name="Gluck-Thaler E."/>
            <person name="Korotkin H.B."/>
            <person name="Matheny P.B."/>
            <person name="Slot J.C."/>
        </authorList>
    </citation>
    <scope>NUCLEOTIDE SEQUENCE [LARGE SCALE GENOMIC DNA]</scope>
    <source>
        <strain evidence="3 4">2629</strain>
    </source>
</reference>
<feature type="domain" description="B30.2/SPRY" evidence="2">
    <location>
        <begin position="414"/>
        <end position="610"/>
    </location>
</feature>
<dbReference type="PANTHER" id="PTHR12864">
    <property type="entry name" value="RAN BINDING PROTEIN 9-RELATED"/>
    <property type="match status" value="1"/>
</dbReference>